<dbReference type="Proteomes" id="UP000257109">
    <property type="component" value="Unassembled WGS sequence"/>
</dbReference>
<dbReference type="InterPro" id="IPR052160">
    <property type="entry name" value="Gypsy_RT_Integrase-like"/>
</dbReference>
<sequence>MWHILVPTRGISAIQGETLELCNNKFIRRCIPEIEINLVLQFCHSAPGGGHYGSTRTTRKVLDCGLYWPTIFRDAHHFISTCERCQKAGMAMNRRYEMPQQPILFYEVFDVWESISWGHSQPPMRSSPPGPMMQRFGVSKVLTDQGKIWGGTQNCHNIPPPDKWPSRSFQQGNQENAAKDDQTYRLLEDALWAHRTAYRMSLGMSPYQIVFGKICHLPVELEHKAY</sequence>
<dbReference type="Gene3D" id="3.30.420.10">
    <property type="entry name" value="Ribonuclease H-like superfamily/Ribonuclease H"/>
    <property type="match status" value="1"/>
</dbReference>
<feature type="domain" description="Integrase zinc-binding" evidence="1">
    <location>
        <begin position="31"/>
        <end position="88"/>
    </location>
</feature>
<evidence type="ECO:0000313" key="3">
    <source>
        <dbReference type="Proteomes" id="UP000257109"/>
    </source>
</evidence>
<evidence type="ECO:0000313" key="2">
    <source>
        <dbReference type="EMBL" id="RDX97293.1"/>
    </source>
</evidence>
<dbReference type="EMBL" id="QJKJ01003690">
    <property type="protein sequence ID" value="RDX97293.1"/>
    <property type="molecule type" value="Genomic_DNA"/>
</dbReference>
<proteinExistence type="predicted"/>
<dbReference type="InterPro" id="IPR041588">
    <property type="entry name" value="Integrase_H2C2"/>
</dbReference>
<reference evidence="2" key="1">
    <citation type="submission" date="2018-05" db="EMBL/GenBank/DDBJ databases">
        <title>Draft genome of Mucuna pruriens seed.</title>
        <authorList>
            <person name="Nnadi N.E."/>
            <person name="Vos R."/>
            <person name="Hasami M.H."/>
            <person name="Devisetty U.K."/>
            <person name="Aguiy J.C."/>
        </authorList>
    </citation>
    <scope>NUCLEOTIDE SEQUENCE [LARGE SCALE GENOMIC DNA]</scope>
    <source>
        <strain evidence="2">JCA_2017</strain>
    </source>
</reference>
<accession>A0A371H3R7</accession>
<name>A0A371H3R7_MUCPR</name>
<dbReference type="Gene3D" id="1.10.340.70">
    <property type="match status" value="1"/>
</dbReference>
<protein>
    <submittedName>
        <fullName evidence="2">Mitochondrial protein</fullName>
    </submittedName>
</protein>
<dbReference type="PANTHER" id="PTHR47266">
    <property type="entry name" value="ENDONUCLEASE-RELATED"/>
    <property type="match status" value="1"/>
</dbReference>
<comment type="caution">
    <text evidence="2">The sequence shown here is derived from an EMBL/GenBank/DDBJ whole genome shotgun (WGS) entry which is preliminary data.</text>
</comment>
<dbReference type="Pfam" id="PF17921">
    <property type="entry name" value="Integrase_H2C2"/>
    <property type="match status" value="1"/>
</dbReference>
<gene>
    <name evidence="2" type="ORF">CR513_19951</name>
</gene>
<feature type="non-terminal residue" evidence="2">
    <location>
        <position position="1"/>
    </location>
</feature>
<keyword evidence="3" id="KW-1185">Reference proteome</keyword>
<dbReference type="InterPro" id="IPR036397">
    <property type="entry name" value="RNaseH_sf"/>
</dbReference>
<organism evidence="2 3">
    <name type="scientific">Mucuna pruriens</name>
    <name type="common">Velvet bean</name>
    <name type="synonym">Dolichos pruriens</name>
    <dbReference type="NCBI Taxonomy" id="157652"/>
    <lineage>
        <taxon>Eukaryota</taxon>
        <taxon>Viridiplantae</taxon>
        <taxon>Streptophyta</taxon>
        <taxon>Embryophyta</taxon>
        <taxon>Tracheophyta</taxon>
        <taxon>Spermatophyta</taxon>
        <taxon>Magnoliopsida</taxon>
        <taxon>eudicotyledons</taxon>
        <taxon>Gunneridae</taxon>
        <taxon>Pentapetalae</taxon>
        <taxon>rosids</taxon>
        <taxon>fabids</taxon>
        <taxon>Fabales</taxon>
        <taxon>Fabaceae</taxon>
        <taxon>Papilionoideae</taxon>
        <taxon>50 kb inversion clade</taxon>
        <taxon>NPAAA clade</taxon>
        <taxon>indigoferoid/millettioid clade</taxon>
        <taxon>Phaseoleae</taxon>
        <taxon>Mucuna</taxon>
    </lineage>
</organism>
<dbReference type="OrthoDB" id="1434039at2759"/>
<dbReference type="AlphaFoldDB" id="A0A371H3R7"/>
<dbReference type="GO" id="GO:0003676">
    <property type="term" value="F:nucleic acid binding"/>
    <property type="evidence" value="ECO:0007669"/>
    <property type="project" value="InterPro"/>
</dbReference>
<evidence type="ECO:0000259" key="1">
    <source>
        <dbReference type="Pfam" id="PF17921"/>
    </source>
</evidence>